<sequence>MTARRTLGSGPDRSASIVAAQADLLDDLPGIRLPDLAELRARGVLVARTAKPPAARRVLGAGSHPDTGPADLPG</sequence>
<feature type="region of interest" description="Disordered" evidence="1">
    <location>
        <begin position="53"/>
        <end position="74"/>
    </location>
</feature>
<dbReference type="Proteomes" id="UP001551582">
    <property type="component" value="Unassembled WGS sequence"/>
</dbReference>
<reference evidence="2 3" key="1">
    <citation type="submission" date="2024-06" db="EMBL/GenBank/DDBJ databases">
        <title>The Natural Products Discovery Center: Release of the First 8490 Sequenced Strains for Exploring Actinobacteria Biosynthetic Diversity.</title>
        <authorList>
            <person name="Kalkreuter E."/>
            <person name="Kautsar S.A."/>
            <person name="Yang D."/>
            <person name="Bader C.D."/>
            <person name="Teijaro C.N."/>
            <person name="Fluegel L."/>
            <person name="Davis C.M."/>
            <person name="Simpson J.R."/>
            <person name="Lauterbach L."/>
            <person name="Steele A.D."/>
            <person name="Gui C."/>
            <person name="Meng S."/>
            <person name="Li G."/>
            <person name="Viehrig K."/>
            <person name="Ye F."/>
            <person name="Su P."/>
            <person name="Kiefer A.F."/>
            <person name="Nichols A."/>
            <person name="Cepeda A.J."/>
            <person name="Yan W."/>
            <person name="Fan B."/>
            <person name="Jiang Y."/>
            <person name="Adhikari A."/>
            <person name="Zheng C.-J."/>
            <person name="Schuster L."/>
            <person name="Cowan T.M."/>
            <person name="Smanski M.J."/>
            <person name="Chevrette M.G."/>
            <person name="De Carvalho L.P.S."/>
            <person name="Shen B."/>
        </authorList>
    </citation>
    <scope>NUCLEOTIDE SEQUENCE [LARGE SCALE GENOMIC DNA]</scope>
    <source>
        <strain evidence="2 3">NPDC048274</strain>
    </source>
</reference>
<dbReference type="RefSeq" id="WP_359989782.1">
    <property type="nucleotide sequence ID" value="NZ_JBEZLS010000046.1"/>
</dbReference>
<accession>A0ABV3EGV5</accession>
<evidence type="ECO:0000313" key="2">
    <source>
        <dbReference type="EMBL" id="MEU9356245.1"/>
    </source>
</evidence>
<comment type="caution">
    <text evidence="2">The sequence shown here is derived from an EMBL/GenBank/DDBJ whole genome shotgun (WGS) entry which is preliminary data.</text>
</comment>
<organism evidence="2 3">
    <name type="scientific">Streptomyces griseoloalbus</name>
    <dbReference type="NCBI Taxonomy" id="67303"/>
    <lineage>
        <taxon>Bacteria</taxon>
        <taxon>Bacillati</taxon>
        <taxon>Actinomycetota</taxon>
        <taxon>Actinomycetes</taxon>
        <taxon>Kitasatosporales</taxon>
        <taxon>Streptomycetaceae</taxon>
        <taxon>Streptomyces</taxon>
    </lineage>
</organism>
<name>A0ABV3EGV5_9ACTN</name>
<evidence type="ECO:0000256" key="1">
    <source>
        <dbReference type="SAM" id="MobiDB-lite"/>
    </source>
</evidence>
<dbReference type="EMBL" id="JBEZLS010000046">
    <property type="protein sequence ID" value="MEU9356245.1"/>
    <property type="molecule type" value="Genomic_DNA"/>
</dbReference>
<evidence type="ECO:0000313" key="3">
    <source>
        <dbReference type="Proteomes" id="UP001551582"/>
    </source>
</evidence>
<gene>
    <name evidence="2" type="ORF">AB0D65_35905</name>
</gene>
<proteinExistence type="predicted"/>
<keyword evidence="3" id="KW-1185">Reference proteome</keyword>
<protein>
    <submittedName>
        <fullName evidence="2">Uncharacterized protein</fullName>
    </submittedName>
</protein>